<dbReference type="PANTHER" id="PTHR34047:SF8">
    <property type="entry name" value="PROTEIN YKFC"/>
    <property type="match status" value="1"/>
</dbReference>
<evidence type="ECO:0000313" key="4">
    <source>
        <dbReference type="EMBL" id="MBC8318169.1"/>
    </source>
</evidence>
<dbReference type="AlphaFoldDB" id="A0A8J6TCI8"/>
<accession>A0A8J6TCI8</accession>
<dbReference type="EMBL" id="JACNJZ010000136">
    <property type="protein sequence ID" value="MBC8318169.1"/>
    <property type="molecule type" value="Genomic_DNA"/>
</dbReference>
<feature type="region of interest" description="Disordered" evidence="2">
    <location>
        <begin position="1"/>
        <end position="22"/>
    </location>
</feature>
<dbReference type="PROSITE" id="PS50878">
    <property type="entry name" value="RT_POL"/>
    <property type="match status" value="1"/>
</dbReference>
<evidence type="ECO:0000313" key="5">
    <source>
        <dbReference type="Proteomes" id="UP000614424"/>
    </source>
</evidence>
<dbReference type="InterPro" id="IPR030931">
    <property type="entry name" value="Group_II_RT_mat"/>
</dbReference>
<dbReference type="EC" id="2.7.7.49" evidence="4"/>
<dbReference type="SUPFAM" id="SSF56672">
    <property type="entry name" value="DNA/RNA polymerases"/>
    <property type="match status" value="1"/>
</dbReference>
<feature type="non-terminal residue" evidence="4">
    <location>
        <position position="379"/>
    </location>
</feature>
<dbReference type="GO" id="GO:0003964">
    <property type="term" value="F:RNA-directed DNA polymerase activity"/>
    <property type="evidence" value="ECO:0007669"/>
    <property type="project" value="UniProtKB-KW"/>
</dbReference>
<evidence type="ECO:0000256" key="1">
    <source>
        <dbReference type="ARBA" id="ARBA00034120"/>
    </source>
</evidence>
<keyword evidence="4" id="KW-0695">RNA-directed DNA polymerase</keyword>
<dbReference type="Pfam" id="PF00078">
    <property type="entry name" value="RVT_1"/>
    <property type="match status" value="1"/>
</dbReference>
<dbReference type="InterPro" id="IPR043502">
    <property type="entry name" value="DNA/RNA_pol_sf"/>
</dbReference>
<dbReference type="CDD" id="cd01651">
    <property type="entry name" value="RT_G2_intron"/>
    <property type="match status" value="1"/>
</dbReference>
<name>A0A8J6TCI8_9BACT</name>
<dbReference type="NCBIfam" id="TIGR04416">
    <property type="entry name" value="group_II_RT_mat"/>
    <property type="match status" value="1"/>
</dbReference>
<reference evidence="4 5" key="1">
    <citation type="submission" date="2020-08" db="EMBL/GenBank/DDBJ databases">
        <title>Bridging the membrane lipid divide: bacteria of the FCB group superphylum have the potential to synthesize archaeal ether lipids.</title>
        <authorList>
            <person name="Villanueva L."/>
            <person name="Von Meijenfeldt F.A.B."/>
            <person name="Westbye A.B."/>
            <person name="Yadav S."/>
            <person name="Hopmans E.C."/>
            <person name="Dutilh B.E."/>
            <person name="Sinninghe Damste J.S."/>
        </authorList>
    </citation>
    <scope>NUCLEOTIDE SEQUENCE [LARGE SCALE GENOMIC DNA]</scope>
    <source>
        <strain evidence="4">NIOZ-UU47</strain>
    </source>
</reference>
<evidence type="ECO:0000259" key="3">
    <source>
        <dbReference type="PROSITE" id="PS50878"/>
    </source>
</evidence>
<organism evidence="4 5">
    <name type="scientific">Candidatus Desulfobia pelagia</name>
    <dbReference type="NCBI Taxonomy" id="2841692"/>
    <lineage>
        <taxon>Bacteria</taxon>
        <taxon>Pseudomonadati</taxon>
        <taxon>Thermodesulfobacteriota</taxon>
        <taxon>Desulfobulbia</taxon>
        <taxon>Desulfobulbales</taxon>
        <taxon>Desulfobulbaceae</taxon>
        <taxon>Candidatus Desulfobia</taxon>
    </lineage>
</organism>
<sequence>MQIRQADQHMQTSLRGIAKRAKEEPKHRFGNLYSLLNEKNLIECFPQLNRKAAPGVDAVDWTAFEADLEENVSQLAISLKEKRYKAKLVRRRNIPKPGGKQRPLGIPVIGDKLLQTAAAQILSAIYEQDFLPCSHGYRRGKGPQRAALELSQRLHRGRFRWVVDADIKGFFDHIDHEWLMRMLEQRINDRAFLGLVRKWLKAGILEEDGQVIYPVTGTPQGGVVSAVLANIYLHYALDLWFEKIVKPRCSGDVILMRFADDFVCCFQYREDERLFSEVLGKRLGKFLLELSVEKTQVIKFTRFETENNNSFTFLGFEYRWGLSRVGKPLVTMRTAKQKFRAALAAIEAWIKKERSKLGTASLLIKLKQKLQGHFNYYGV</sequence>
<dbReference type="InterPro" id="IPR000477">
    <property type="entry name" value="RT_dom"/>
</dbReference>
<proteinExistence type="inferred from homology"/>
<dbReference type="Proteomes" id="UP000614424">
    <property type="component" value="Unassembled WGS sequence"/>
</dbReference>
<keyword evidence="4" id="KW-0548">Nucleotidyltransferase</keyword>
<dbReference type="InterPro" id="IPR051083">
    <property type="entry name" value="GrpII_Intron_Splice-Mob/Def"/>
</dbReference>
<gene>
    <name evidence="4" type="primary">ltrA</name>
    <name evidence="4" type="ORF">H8E41_09700</name>
</gene>
<dbReference type="PANTHER" id="PTHR34047">
    <property type="entry name" value="NUCLEAR INTRON MATURASE 1, MITOCHONDRIAL-RELATED"/>
    <property type="match status" value="1"/>
</dbReference>
<evidence type="ECO:0000256" key="2">
    <source>
        <dbReference type="SAM" id="MobiDB-lite"/>
    </source>
</evidence>
<feature type="domain" description="Reverse transcriptase" evidence="3">
    <location>
        <begin position="75"/>
        <end position="318"/>
    </location>
</feature>
<keyword evidence="4" id="KW-0808">Transferase</keyword>
<comment type="caution">
    <text evidence="4">The sequence shown here is derived from an EMBL/GenBank/DDBJ whole genome shotgun (WGS) entry which is preliminary data.</text>
</comment>
<comment type="similarity">
    <text evidence="1">Belongs to the bacterial reverse transcriptase family.</text>
</comment>
<protein>
    <submittedName>
        <fullName evidence="4">Group II intron reverse transcriptase/maturase</fullName>
        <ecNumber evidence="4">2.7.7.49</ecNumber>
    </submittedName>
</protein>